<feature type="transmembrane region" description="Helical" evidence="5">
    <location>
        <begin position="200"/>
        <end position="224"/>
    </location>
</feature>
<reference evidence="7 8" key="1">
    <citation type="submission" date="2016-09" db="EMBL/GenBank/DDBJ databases">
        <title>Genomic analysis reveals versatility of anaerobic energy metabolism of Geosporobacter ferrireducens IRF9 of phylum Firmicutes.</title>
        <authorList>
            <person name="Kim S.-J."/>
        </authorList>
    </citation>
    <scope>NUCLEOTIDE SEQUENCE [LARGE SCALE GENOMIC DNA]</scope>
    <source>
        <strain evidence="7 8">IRF9</strain>
    </source>
</reference>
<comment type="subcellular location">
    <subcellularLocation>
        <location evidence="1">Membrane</location>
        <topology evidence="1">Multi-pass membrane protein</topology>
    </subcellularLocation>
</comment>
<evidence type="ECO:0000256" key="3">
    <source>
        <dbReference type="ARBA" id="ARBA00022989"/>
    </source>
</evidence>
<feature type="transmembrane region" description="Helical" evidence="5">
    <location>
        <begin position="27"/>
        <end position="43"/>
    </location>
</feature>
<evidence type="ECO:0000256" key="1">
    <source>
        <dbReference type="ARBA" id="ARBA00004141"/>
    </source>
</evidence>
<dbReference type="Pfam" id="PF04932">
    <property type="entry name" value="Wzy_C"/>
    <property type="match status" value="1"/>
</dbReference>
<keyword evidence="8" id="KW-1185">Reference proteome</keyword>
<proteinExistence type="predicted"/>
<dbReference type="EMBL" id="CP017269">
    <property type="protein sequence ID" value="AOT71708.1"/>
    <property type="molecule type" value="Genomic_DNA"/>
</dbReference>
<keyword evidence="3 5" id="KW-1133">Transmembrane helix</keyword>
<sequence>MKKNGTILLWLGGLALGIIAAKLGIKYAFAFSILLITPIALIMKPERGLNLLAAYAVIDFVFRTRGGILSGIWDELLFILMIGVFFVHLLINGKGFPVRLTELDVPIFVFFGISIFLLLVNSPELHVAVEGIRVILQYILWYFVAINIIKDRSVVRKLLLVLIVIAVLLSLHGIYQYIIGVEIPTTWYDSKHETSMRTRVFSIIGSPNILGSLLVLALPITLSFVLNERGWLRKLVYLGSMGVMALCLVFTFSRGAWLAFALSAVIYTLLKDKRLIIPMVLGAAVLLIAVPQIGDRIAYMISPEYMLSSARGGRIARWSAAIEAVKTSPIFGVGLGRYGGAVAMRYIPGSFYADNFYLKTMAEMGIIGLTGFLYLLYRGCIESLRTIRGLKDPKLYNMAVGIFTGLIGILAQNAVENVFEVPMMATYFWLLVAVILSLRYIEAEPQCEVK</sequence>
<feature type="transmembrane region" description="Helical" evidence="5">
    <location>
        <begin position="72"/>
        <end position="91"/>
    </location>
</feature>
<evidence type="ECO:0000256" key="4">
    <source>
        <dbReference type="ARBA" id="ARBA00023136"/>
    </source>
</evidence>
<name>A0A1D8GLD3_9FIRM</name>
<gene>
    <name evidence="7" type="ORF">Gferi_20505</name>
</gene>
<evidence type="ECO:0000313" key="8">
    <source>
        <dbReference type="Proteomes" id="UP000095743"/>
    </source>
</evidence>
<dbReference type="InterPro" id="IPR007016">
    <property type="entry name" value="O-antigen_ligase-rel_domated"/>
</dbReference>
<accession>A0A1D8GLD3</accession>
<feature type="transmembrane region" description="Helical" evidence="5">
    <location>
        <begin position="356"/>
        <end position="375"/>
    </location>
</feature>
<protein>
    <recommendedName>
        <fullName evidence="6">O-antigen ligase-related domain-containing protein</fullName>
    </recommendedName>
</protein>
<feature type="transmembrane region" description="Helical" evidence="5">
    <location>
        <begin position="132"/>
        <end position="149"/>
    </location>
</feature>
<dbReference type="KEGG" id="gfe:Gferi_20505"/>
<keyword evidence="2 5" id="KW-0812">Transmembrane</keyword>
<keyword evidence="4 5" id="KW-0472">Membrane</keyword>
<dbReference type="PANTHER" id="PTHR37422:SF13">
    <property type="entry name" value="LIPOPOLYSACCHARIDE BIOSYNTHESIS PROTEIN PA4999-RELATED"/>
    <property type="match status" value="1"/>
</dbReference>
<feature type="transmembrane region" description="Helical" evidence="5">
    <location>
        <begin position="395"/>
        <end position="415"/>
    </location>
</feature>
<feature type="transmembrane region" description="Helical" evidence="5">
    <location>
        <begin position="275"/>
        <end position="294"/>
    </location>
</feature>
<feature type="transmembrane region" description="Helical" evidence="5">
    <location>
        <begin position="315"/>
        <end position="336"/>
    </location>
</feature>
<dbReference type="RefSeq" id="WP_069979827.1">
    <property type="nucleotide sequence ID" value="NZ_CP017269.1"/>
</dbReference>
<feature type="transmembrane region" description="Helical" evidence="5">
    <location>
        <begin position="421"/>
        <end position="441"/>
    </location>
</feature>
<feature type="transmembrane region" description="Helical" evidence="5">
    <location>
        <begin position="158"/>
        <end position="180"/>
    </location>
</feature>
<organism evidence="7 8">
    <name type="scientific">Geosporobacter ferrireducens</name>
    <dbReference type="NCBI Taxonomy" id="1424294"/>
    <lineage>
        <taxon>Bacteria</taxon>
        <taxon>Bacillati</taxon>
        <taxon>Bacillota</taxon>
        <taxon>Clostridia</taxon>
        <taxon>Peptostreptococcales</taxon>
        <taxon>Thermotaleaceae</taxon>
        <taxon>Geosporobacter</taxon>
    </lineage>
</organism>
<dbReference type="PANTHER" id="PTHR37422">
    <property type="entry name" value="TEICHURONIC ACID BIOSYNTHESIS PROTEIN TUAE"/>
    <property type="match status" value="1"/>
</dbReference>
<evidence type="ECO:0000313" key="7">
    <source>
        <dbReference type="EMBL" id="AOT71708.1"/>
    </source>
</evidence>
<feature type="transmembrane region" description="Helical" evidence="5">
    <location>
        <begin position="103"/>
        <end position="120"/>
    </location>
</feature>
<dbReference type="InterPro" id="IPR051533">
    <property type="entry name" value="WaaL-like"/>
</dbReference>
<dbReference type="STRING" id="1424294.Gferi_20505"/>
<dbReference type="GO" id="GO:0016020">
    <property type="term" value="C:membrane"/>
    <property type="evidence" value="ECO:0007669"/>
    <property type="project" value="UniProtKB-SubCell"/>
</dbReference>
<feature type="transmembrane region" description="Helical" evidence="5">
    <location>
        <begin position="236"/>
        <end position="269"/>
    </location>
</feature>
<evidence type="ECO:0000256" key="5">
    <source>
        <dbReference type="SAM" id="Phobius"/>
    </source>
</evidence>
<evidence type="ECO:0000259" key="6">
    <source>
        <dbReference type="Pfam" id="PF04932"/>
    </source>
</evidence>
<dbReference type="AlphaFoldDB" id="A0A1D8GLD3"/>
<feature type="domain" description="O-antigen ligase-related" evidence="6">
    <location>
        <begin position="242"/>
        <end position="373"/>
    </location>
</feature>
<evidence type="ECO:0000256" key="2">
    <source>
        <dbReference type="ARBA" id="ARBA00022692"/>
    </source>
</evidence>
<dbReference type="Proteomes" id="UP000095743">
    <property type="component" value="Chromosome"/>
</dbReference>